<dbReference type="AlphaFoldDB" id="A0A7S3DQV5"/>
<dbReference type="SUPFAM" id="SSF50156">
    <property type="entry name" value="PDZ domain-like"/>
    <property type="match status" value="1"/>
</dbReference>
<dbReference type="InterPro" id="IPR036034">
    <property type="entry name" value="PDZ_sf"/>
</dbReference>
<keyword evidence="5" id="KW-0472">Membrane</keyword>
<feature type="region of interest" description="Disordered" evidence="4">
    <location>
        <begin position="505"/>
        <end position="533"/>
    </location>
</feature>
<keyword evidence="3" id="KW-0378">Hydrolase</keyword>
<dbReference type="PANTHER" id="PTHR22939">
    <property type="entry name" value="SERINE PROTEASE FAMILY S1C HTRA-RELATED"/>
    <property type="match status" value="1"/>
</dbReference>
<evidence type="ECO:0000256" key="3">
    <source>
        <dbReference type="ARBA" id="ARBA00022801"/>
    </source>
</evidence>
<dbReference type="PRINTS" id="PR00834">
    <property type="entry name" value="PROTEASES2C"/>
</dbReference>
<feature type="compositionally biased region" description="Polar residues" evidence="4">
    <location>
        <begin position="272"/>
        <end position="282"/>
    </location>
</feature>
<dbReference type="InterPro" id="IPR001478">
    <property type="entry name" value="PDZ"/>
</dbReference>
<dbReference type="PROSITE" id="PS50106">
    <property type="entry name" value="PDZ"/>
    <property type="match status" value="1"/>
</dbReference>
<feature type="domain" description="PDZ" evidence="6">
    <location>
        <begin position="779"/>
        <end position="824"/>
    </location>
</feature>
<comment type="similarity">
    <text evidence="1">Belongs to the peptidase S1C family.</text>
</comment>
<gene>
    <name evidence="7" type="ORF">APAL1065_LOCUS14691</name>
</gene>
<reference evidence="7" key="1">
    <citation type="submission" date="2021-01" db="EMBL/GenBank/DDBJ databases">
        <authorList>
            <person name="Corre E."/>
            <person name="Pelletier E."/>
            <person name="Niang G."/>
            <person name="Scheremetjew M."/>
            <person name="Finn R."/>
            <person name="Kale V."/>
            <person name="Holt S."/>
            <person name="Cochrane G."/>
            <person name="Meng A."/>
            <person name="Brown T."/>
            <person name="Cohen L."/>
        </authorList>
    </citation>
    <scope>NUCLEOTIDE SEQUENCE</scope>
    <source>
        <strain evidence="7">CCMP125</strain>
    </source>
</reference>
<evidence type="ECO:0000313" key="7">
    <source>
        <dbReference type="EMBL" id="CAD9971738.1"/>
    </source>
</evidence>
<dbReference type="SMART" id="SM00228">
    <property type="entry name" value="PDZ"/>
    <property type="match status" value="1"/>
</dbReference>
<evidence type="ECO:0000256" key="5">
    <source>
        <dbReference type="SAM" id="Phobius"/>
    </source>
</evidence>
<keyword evidence="2" id="KW-0645">Protease</keyword>
<dbReference type="GO" id="GO:0006508">
    <property type="term" value="P:proteolysis"/>
    <property type="evidence" value="ECO:0007669"/>
    <property type="project" value="UniProtKB-KW"/>
</dbReference>
<feature type="compositionally biased region" description="Polar residues" evidence="4">
    <location>
        <begin position="157"/>
        <end position="181"/>
    </location>
</feature>
<evidence type="ECO:0000256" key="2">
    <source>
        <dbReference type="ARBA" id="ARBA00022670"/>
    </source>
</evidence>
<feature type="region of interest" description="Disordered" evidence="4">
    <location>
        <begin position="154"/>
        <end position="291"/>
    </location>
</feature>
<organism evidence="7">
    <name type="scientific">Entomoneis paludosa</name>
    <dbReference type="NCBI Taxonomy" id="265537"/>
    <lineage>
        <taxon>Eukaryota</taxon>
        <taxon>Sar</taxon>
        <taxon>Stramenopiles</taxon>
        <taxon>Ochrophyta</taxon>
        <taxon>Bacillariophyta</taxon>
        <taxon>Bacillariophyceae</taxon>
        <taxon>Bacillariophycidae</taxon>
        <taxon>Entomoneidaceae</taxon>
        <taxon>Entomoneis</taxon>
    </lineage>
</organism>
<feature type="compositionally biased region" description="Basic and acidic residues" evidence="4">
    <location>
        <begin position="258"/>
        <end position="271"/>
    </location>
</feature>
<feature type="compositionally biased region" description="Basic and acidic residues" evidence="4">
    <location>
        <begin position="421"/>
        <end position="433"/>
    </location>
</feature>
<feature type="transmembrane region" description="Helical" evidence="5">
    <location>
        <begin position="16"/>
        <end position="34"/>
    </location>
</feature>
<dbReference type="Gene3D" id="2.30.42.10">
    <property type="match status" value="1"/>
</dbReference>
<dbReference type="PANTHER" id="PTHR22939:SF129">
    <property type="entry name" value="SERINE PROTEASE HTRA2, MITOCHONDRIAL"/>
    <property type="match status" value="1"/>
</dbReference>
<name>A0A7S3DQV5_9STRA</name>
<dbReference type="InterPro" id="IPR001940">
    <property type="entry name" value="Peptidase_S1C"/>
</dbReference>
<dbReference type="Pfam" id="PF13180">
    <property type="entry name" value="PDZ_2"/>
    <property type="match status" value="1"/>
</dbReference>
<keyword evidence="5" id="KW-0812">Transmembrane</keyword>
<dbReference type="EMBL" id="HBHT01021928">
    <property type="protein sequence ID" value="CAD9971738.1"/>
    <property type="molecule type" value="Transcribed_RNA"/>
</dbReference>
<dbReference type="Gene3D" id="2.40.10.120">
    <property type="match status" value="1"/>
</dbReference>
<keyword evidence="5" id="KW-1133">Transmembrane helix</keyword>
<evidence type="ECO:0000259" key="6">
    <source>
        <dbReference type="PROSITE" id="PS50106"/>
    </source>
</evidence>
<feature type="compositionally biased region" description="Acidic residues" evidence="4">
    <location>
        <begin position="213"/>
        <end position="235"/>
    </location>
</feature>
<dbReference type="GO" id="GO:0004252">
    <property type="term" value="F:serine-type endopeptidase activity"/>
    <property type="evidence" value="ECO:0007669"/>
    <property type="project" value="InterPro"/>
</dbReference>
<dbReference type="InterPro" id="IPR009003">
    <property type="entry name" value="Peptidase_S1_PA"/>
</dbReference>
<sequence length="887" mass="97465">MVCHRDGPKLLKTWRVSWGFFLVIITAIMAMNFGRLDVYGPIQSSSSRNWKSSLFVSSFPIQRFSSLASSTQYRGQMHRNSYAALPSARVDILGIFSHHRQFRTIYNKKRETISQPSKRKPSVGLHFLYPIANQDDDGYSRATGCCSSSSRLLLSGEDNSSNSDNKLNVSASSSKRNNNPQDPHIALESPLFKKPRTRITSLYAQPTGNNSNDSDEEGRMDEDVESDNSETETQSEGEHSAPPLEVVSEESNPPAVNEGKKGEEPKTEDPKSNSSDDATHTPSGLVAGDVLESDVKKTVTPKPKRRRRGLALMLAKIGSLFKKLVKQGFVLACVAIILSTTLGSDTHLKGSYHNSNVGDTSQRLVLTQKQPAPSAVPKLDLEDARGSFEVDDHLDEDEATQSKDDELDGYSSSPSTLALADTEHLDEKEHRENGNPTGERISETEEFTSPPSSVASQMKPQSQQRHSSGFSLLERRQMALSFVTEAVDKVGPAVLRIDTESHLASSDDMPLLSPQPFSGNGPANQPPPMVQQGQGSGLIISSDGLVLTNAHVVEDATKVTVTLTDGRMYPARVCGSDEITDIAVLKILPLSAKQQPTANEEPPQSRQRPVRDLPVAELGNSDDLEVGRLVIAVGSPGGLDNTVTMGIVSGLERSSAVVGIPHKKVDYIQTDAAINPGNSGGPLVDVETGRVVGINAAIRAHMEGTSFAIPINRVQEIMHDLAQGKCVQHGYLGISLATCTPDWAQQQNNNHIQDHTESPSPENPEIKRRQFQRIPEVYGALVHKVFPQTPAERGGLRTNDVILEIDGRIVQSSDDARRLIDRAPVGQDLTMRVLRNQSELHIVVRPVDLADRLRQARQEQIRQRQREWSQQQERLRYHQELGPFRFP</sequence>
<evidence type="ECO:0000256" key="1">
    <source>
        <dbReference type="ARBA" id="ARBA00010541"/>
    </source>
</evidence>
<protein>
    <recommendedName>
        <fullName evidence="6">PDZ domain-containing protein</fullName>
    </recommendedName>
</protein>
<feature type="compositionally biased region" description="Polar residues" evidence="4">
    <location>
        <begin position="198"/>
        <end position="212"/>
    </location>
</feature>
<accession>A0A7S3DQV5</accession>
<evidence type="ECO:0000256" key="4">
    <source>
        <dbReference type="SAM" id="MobiDB-lite"/>
    </source>
</evidence>
<proteinExistence type="inferred from homology"/>
<feature type="region of interest" description="Disordered" evidence="4">
    <location>
        <begin position="389"/>
        <end position="468"/>
    </location>
</feature>
<dbReference type="SUPFAM" id="SSF50494">
    <property type="entry name" value="Trypsin-like serine proteases"/>
    <property type="match status" value="1"/>
</dbReference>
<dbReference type="Pfam" id="PF13365">
    <property type="entry name" value="Trypsin_2"/>
    <property type="match status" value="1"/>
</dbReference>
<feature type="compositionally biased region" description="Polar residues" evidence="4">
    <location>
        <begin position="454"/>
        <end position="468"/>
    </location>
</feature>